<protein>
    <submittedName>
        <fullName evidence="2">Uncharacterized protein</fullName>
    </submittedName>
</protein>
<keyword evidence="1" id="KW-0732">Signal</keyword>
<evidence type="ECO:0000313" key="3">
    <source>
        <dbReference type="Proteomes" id="UP001203423"/>
    </source>
</evidence>
<dbReference type="Proteomes" id="UP001203423">
    <property type="component" value="Unassembled WGS sequence"/>
</dbReference>
<sequence length="92" mass="10256">MKKFNTNLGVKHVCLLAMLTQVSCAELNNFPMDASYQKVKQIQILDLGAPERNDGIVGVLDGVYGERVMKAYRESNVLPKDARSNISEERAN</sequence>
<dbReference type="EMBL" id="JAKIKS010000097">
    <property type="protein sequence ID" value="MCL1126603.1"/>
    <property type="molecule type" value="Genomic_DNA"/>
</dbReference>
<dbReference type="RefSeq" id="WP_248942019.1">
    <property type="nucleotide sequence ID" value="NZ_JAKIKS010000097.1"/>
</dbReference>
<gene>
    <name evidence="2" type="ORF">L2764_19460</name>
</gene>
<name>A0ABT0LFY1_9GAMM</name>
<accession>A0ABT0LFY1</accession>
<evidence type="ECO:0000256" key="1">
    <source>
        <dbReference type="SAM" id="SignalP"/>
    </source>
</evidence>
<feature type="signal peptide" evidence="1">
    <location>
        <begin position="1"/>
        <end position="25"/>
    </location>
</feature>
<proteinExistence type="predicted"/>
<keyword evidence="3" id="KW-1185">Reference proteome</keyword>
<evidence type="ECO:0000313" key="2">
    <source>
        <dbReference type="EMBL" id="MCL1126603.1"/>
    </source>
</evidence>
<reference evidence="2 3" key="1">
    <citation type="submission" date="2022-01" db="EMBL/GenBank/DDBJ databases">
        <title>Whole genome-based taxonomy of the Shewanellaceae.</title>
        <authorList>
            <person name="Martin-Rodriguez A.J."/>
        </authorList>
    </citation>
    <scope>NUCLEOTIDE SEQUENCE [LARGE SCALE GENOMIC DNA]</scope>
    <source>
        <strain evidence="2 3">DSM 17177</strain>
    </source>
</reference>
<feature type="chain" id="PRO_5046277219" evidence="1">
    <location>
        <begin position="26"/>
        <end position="92"/>
    </location>
</feature>
<organism evidence="2 3">
    <name type="scientific">Shewanella surugensis</name>
    <dbReference type="NCBI Taxonomy" id="212020"/>
    <lineage>
        <taxon>Bacteria</taxon>
        <taxon>Pseudomonadati</taxon>
        <taxon>Pseudomonadota</taxon>
        <taxon>Gammaproteobacteria</taxon>
        <taxon>Alteromonadales</taxon>
        <taxon>Shewanellaceae</taxon>
        <taxon>Shewanella</taxon>
    </lineage>
</organism>
<comment type="caution">
    <text evidence="2">The sequence shown here is derived from an EMBL/GenBank/DDBJ whole genome shotgun (WGS) entry which is preliminary data.</text>
</comment>